<dbReference type="AlphaFoldDB" id="A0AAE9XJX9"/>
<dbReference type="RefSeq" id="WP_248852563.1">
    <property type="nucleotide sequence ID" value="NZ_CP097044.1"/>
</dbReference>
<organism evidence="2 3">
    <name type="scientific">Vagococcus lutrae</name>
    <dbReference type="NCBI Taxonomy" id="81947"/>
    <lineage>
        <taxon>Bacteria</taxon>
        <taxon>Bacillati</taxon>
        <taxon>Bacillota</taxon>
        <taxon>Bacilli</taxon>
        <taxon>Lactobacillales</taxon>
        <taxon>Enterococcaceae</taxon>
        <taxon>Vagococcus</taxon>
    </lineage>
</organism>
<name>A0AAE9XJX9_9ENTE</name>
<dbReference type="Proteomes" id="UP001179600">
    <property type="component" value="Chromosome"/>
</dbReference>
<evidence type="ECO:0000313" key="2">
    <source>
        <dbReference type="EMBL" id="WCG22000.1"/>
    </source>
</evidence>
<protein>
    <submittedName>
        <fullName evidence="2">MptD family putative ECF transporter S component</fullName>
    </submittedName>
</protein>
<keyword evidence="1" id="KW-0472">Membrane</keyword>
<feature type="transmembrane region" description="Helical" evidence="1">
    <location>
        <begin position="40"/>
        <end position="58"/>
    </location>
</feature>
<evidence type="ECO:0000313" key="3">
    <source>
        <dbReference type="Proteomes" id="UP001179600"/>
    </source>
</evidence>
<gene>
    <name evidence="2" type="ORF">PML95_06245</name>
</gene>
<sequence length="195" mass="21663">MQNKLKINDMITIGVYTAIYFLLTGVATFLSSILIPGFSIILLPGFVAFITGAVYFLLIQKVPKFGAVSIMGIVMGLFFLLVGHFSLTFVPHFVAGFLADWVARIGHYKNKRINQISFVIFSFNMMGPILPLWFFKKAYVNNLVARGKDAAYIADTFAFINQQTLFISLGFLIICSIIGAIIGDKMIQKHFAALS</sequence>
<reference evidence="2" key="1">
    <citation type="submission" date="2023-01" db="EMBL/GenBank/DDBJ databases">
        <title>Oxazolidinone resistance genes in florfenicol resistant enterococci from beef cattle and veal calves at slaughter.</title>
        <authorList>
            <person name="Biggel M."/>
        </authorList>
    </citation>
    <scope>NUCLEOTIDE SEQUENCE</scope>
    <source>
        <strain evidence="2">K204-1</strain>
    </source>
</reference>
<proteinExistence type="predicted"/>
<dbReference type="NCBIfam" id="TIGR02185">
    <property type="entry name" value="Trep_Strep"/>
    <property type="match status" value="1"/>
</dbReference>
<keyword evidence="1" id="KW-1133">Transmembrane helix</keyword>
<dbReference type="Pfam" id="PF09605">
    <property type="entry name" value="Trep_Strep"/>
    <property type="match status" value="1"/>
</dbReference>
<feature type="transmembrane region" description="Helical" evidence="1">
    <location>
        <begin position="12"/>
        <end position="34"/>
    </location>
</feature>
<feature type="transmembrane region" description="Helical" evidence="1">
    <location>
        <begin position="118"/>
        <end position="135"/>
    </location>
</feature>
<accession>A0AAE9XJX9</accession>
<dbReference type="InterPro" id="IPR011733">
    <property type="entry name" value="CHP02185_IM"/>
</dbReference>
<evidence type="ECO:0000256" key="1">
    <source>
        <dbReference type="SAM" id="Phobius"/>
    </source>
</evidence>
<feature type="transmembrane region" description="Helical" evidence="1">
    <location>
        <begin position="65"/>
        <end position="83"/>
    </location>
</feature>
<feature type="transmembrane region" description="Helical" evidence="1">
    <location>
        <begin position="165"/>
        <end position="183"/>
    </location>
</feature>
<keyword evidence="1" id="KW-0812">Transmembrane</keyword>
<dbReference type="EMBL" id="CP116507">
    <property type="protein sequence ID" value="WCG22000.1"/>
    <property type="molecule type" value="Genomic_DNA"/>
</dbReference>